<keyword evidence="3" id="KW-1185">Reference proteome</keyword>
<evidence type="ECO:0000256" key="2">
    <source>
        <dbReference type="SAM" id="Phobius"/>
    </source>
</evidence>
<evidence type="ECO:0000313" key="3">
    <source>
        <dbReference type="Proteomes" id="UP000887540"/>
    </source>
</evidence>
<proteinExistence type="predicted"/>
<feature type="transmembrane region" description="Helical" evidence="2">
    <location>
        <begin position="130"/>
        <end position="157"/>
    </location>
</feature>
<organism evidence="3 4">
    <name type="scientific">Acrobeloides nanus</name>
    <dbReference type="NCBI Taxonomy" id="290746"/>
    <lineage>
        <taxon>Eukaryota</taxon>
        <taxon>Metazoa</taxon>
        <taxon>Ecdysozoa</taxon>
        <taxon>Nematoda</taxon>
        <taxon>Chromadorea</taxon>
        <taxon>Rhabditida</taxon>
        <taxon>Tylenchina</taxon>
        <taxon>Cephalobomorpha</taxon>
        <taxon>Cephaloboidea</taxon>
        <taxon>Cephalobidae</taxon>
        <taxon>Acrobeloides</taxon>
    </lineage>
</organism>
<name>A0A914CXV9_9BILA</name>
<feature type="compositionally biased region" description="Basic and acidic residues" evidence="1">
    <location>
        <begin position="43"/>
        <end position="74"/>
    </location>
</feature>
<accession>A0A914CXV9</accession>
<dbReference type="Proteomes" id="UP000887540">
    <property type="component" value="Unplaced"/>
</dbReference>
<dbReference type="AlphaFoldDB" id="A0A914CXV9"/>
<keyword evidence="2" id="KW-0812">Transmembrane</keyword>
<protein>
    <submittedName>
        <fullName evidence="4">Uncharacterized protein</fullName>
    </submittedName>
</protein>
<sequence length="158" mass="17890">MDSTNIAQNSTEIVISEPLYTDPERLIAGLVITIRTGIRNKGSRSEDHDESPGLASKDYDQYQKSVQEDQDQKNRTRRPGPEVQEQRTRIKIWTRTGARDEAKKFAFLTFVTHGLSLWLFTKTIEFRNIFGYLCSANAIASVIFAIFSGTSCAFITFS</sequence>
<feature type="region of interest" description="Disordered" evidence="1">
    <location>
        <begin position="41"/>
        <end position="87"/>
    </location>
</feature>
<evidence type="ECO:0000313" key="4">
    <source>
        <dbReference type="WBParaSite" id="ACRNAN_scaffold15691.g10363.t1"/>
    </source>
</evidence>
<evidence type="ECO:0000256" key="1">
    <source>
        <dbReference type="SAM" id="MobiDB-lite"/>
    </source>
</evidence>
<keyword evidence="2" id="KW-0472">Membrane</keyword>
<dbReference type="WBParaSite" id="ACRNAN_scaffold15691.g10363.t1">
    <property type="protein sequence ID" value="ACRNAN_scaffold15691.g10363.t1"/>
    <property type="gene ID" value="ACRNAN_scaffold15691.g10363"/>
</dbReference>
<keyword evidence="2" id="KW-1133">Transmembrane helix</keyword>
<reference evidence="4" key="1">
    <citation type="submission" date="2022-11" db="UniProtKB">
        <authorList>
            <consortium name="WormBaseParasite"/>
        </authorList>
    </citation>
    <scope>IDENTIFICATION</scope>
</reference>